<dbReference type="InterPro" id="IPR000757">
    <property type="entry name" value="Beta-glucanase-like"/>
</dbReference>
<dbReference type="CDD" id="cd00413">
    <property type="entry name" value="Glyco_hydrolase_16"/>
    <property type="match status" value="1"/>
</dbReference>
<evidence type="ECO:0000256" key="2">
    <source>
        <dbReference type="ARBA" id="ARBA00006865"/>
    </source>
</evidence>
<dbReference type="Pfam" id="PF00722">
    <property type="entry name" value="Glyco_hydro_16"/>
    <property type="match status" value="1"/>
</dbReference>
<dbReference type="SUPFAM" id="SSF51120">
    <property type="entry name" value="beta-Roll"/>
    <property type="match status" value="1"/>
</dbReference>
<dbReference type="OrthoDB" id="7782055at2"/>
<name>A0A5C4MNF6_9RHOB</name>
<dbReference type="PROSITE" id="PS00330">
    <property type="entry name" value="HEMOLYSIN_CALCIUM"/>
    <property type="match status" value="1"/>
</dbReference>
<dbReference type="InterPro" id="IPR001343">
    <property type="entry name" value="Hemolysn_Ca-bd"/>
</dbReference>
<evidence type="ECO:0000313" key="7">
    <source>
        <dbReference type="Proteomes" id="UP000305887"/>
    </source>
</evidence>
<dbReference type="PANTHER" id="PTHR38340:SF1">
    <property type="entry name" value="S-LAYER PROTEIN"/>
    <property type="match status" value="1"/>
</dbReference>
<accession>A0A5C4MNF6</accession>
<evidence type="ECO:0000313" key="6">
    <source>
        <dbReference type="EMBL" id="TNC45391.1"/>
    </source>
</evidence>
<sequence length="400" mass="43127">MLFYTIDQPQPASDGWLVSDWKLWWQKNVWSPENVQPDDAGGVKLVLDEGPEGYRGAEIQSDAMLTTGTLRWDARVADLPSGGVAGLFAFQAHGAPRWEFDFEWVGRKGLREAQISVHAYDPNLGRIVSAGISFPLGFDASAGVHRYEIVLTGQEAAMLVDGRPVYYFAPEDLGGFWSRASVKSFASTFAGGNPYWSGVWNGLPDGAVATYLAGAEVKPGHVPFRVLQGGASADSFHGGSASEVLRGRSGNDSLSGWRGNDLLRGQDGNDRLYGNQGQDTLKGGRGADHLDGGSGHNWLSGASGADTFVISQGKSTITDFESKDTLQFNDAAFGADLHEGWLRPWQFAINQARDSTDHFVFRTSDATLWFDNNGHDRGGRTLLADLQDGAALAAADILII</sequence>
<dbReference type="PRINTS" id="PR00313">
    <property type="entry name" value="CABNDNGRPT"/>
</dbReference>
<comment type="similarity">
    <text evidence="2">Belongs to the glycosyl hydrolase 16 family.</text>
</comment>
<dbReference type="Gene3D" id="2.150.10.10">
    <property type="entry name" value="Serralysin-like metalloprotease, C-terminal"/>
    <property type="match status" value="1"/>
</dbReference>
<comment type="subcellular location">
    <subcellularLocation>
        <location evidence="1">Secreted</location>
    </subcellularLocation>
</comment>
<dbReference type="GO" id="GO:0005975">
    <property type="term" value="P:carbohydrate metabolic process"/>
    <property type="evidence" value="ECO:0007669"/>
    <property type="project" value="InterPro"/>
</dbReference>
<evidence type="ECO:0000256" key="3">
    <source>
        <dbReference type="ARBA" id="ARBA00022525"/>
    </source>
</evidence>
<dbReference type="GO" id="GO:0004553">
    <property type="term" value="F:hydrolase activity, hydrolyzing O-glycosyl compounds"/>
    <property type="evidence" value="ECO:0007669"/>
    <property type="project" value="InterPro"/>
</dbReference>
<keyword evidence="3" id="KW-0964">Secreted</keyword>
<evidence type="ECO:0000256" key="1">
    <source>
        <dbReference type="ARBA" id="ARBA00004613"/>
    </source>
</evidence>
<dbReference type="GO" id="GO:0005576">
    <property type="term" value="C:extracellular region"/>
    <property type="evidence" value="ECO:0007669"/>
    <property type="project" value="UniProtKB-SubCell"/>
</dbReference>
<dbReference type="InterPro" id="IPR018511">
    <property type="entry name" value="Hemolysin-typ_Ca-bd_CS"/>
</dbReference>
<reference evidence="6 7" key="1">
    <citation type="submission" date="2019-06" db="EMBL/GenBank/DDBJ databases">
        <title>YIM 131921 draft genome.</title>
        <authorList>
            <person name="Jiang L."/>
        </authorList>
    </citation>
    <scope>NUCLEOTIDE SEQUENCE [LARGE SCALE GENOMIC DNA]</scope>
    <source>
        <strain evidence="6 7">YIM 131921</strain>
    </source>
</reference>
<dbReference type="EMBL" id="VDFU01000046">
    <property type="protein sequence ID" value="TNC45391.1"/>
    <property type="molecule type" value="Genomic_DNA"/>
</dbReference>
<gene>
    <name evidence="6" type="ORF">FHG66_20005</name>
</gene>
<keyword evidence="7" id="KW-1185">Reference proteome</keyword>
<dbReference type="SUPFAM" id="SSF49899">
    <property type="entry name" value="Concanavalin A-like lectins/glucanases"/>
    <property type="match status" value="1"/>
</dbReference>
<organism evidence="6 7">
    <name type="scientific">Rubellimicrobium rubrum</name>
    <dbReference type="NCBI Taxonomy" id="2585369"/>
    <lineage>
        <taxon>Bacteria</taxon>
        <taxon>Pseudomonadati</taxon>
        <taxon>Pseudomonadota</taxon>
        <taxon>Alphaproteobacteria</taxon>
        <taxon>Rhodobacterales</taxon>
        <taxon>Roseobacteraceae</taxon>
        <taxon>Rubellimicrobium</taxon>
    </lineage>
</organism>
<dbReference type="InterPro" id="IPR011049">
    <property type="entry name" value="Serralysin-like_metalloprot_C"/>
</dbReference>
<comment type="caution">
    <text evidence="6">The sequence shown here is derived from an EMBL/GenBank/DDBJ whole genome shotgun (WGS) entry which is preliminary data.</text>
</comment>
<keyword evidence="6" id="KW-0378">Hydrolase</keyword>
<feature type="region of interest" description="Disordered" evidence="4">
    <location>
        <begin position="267"/>
        <end position="286"/>
    </location>
</feature>
<protein>
    <submittedName>
        <fullName evidence="6">Glycosyl hydrolase family protein</fullName>
    </submittedName>
</protein>
<dbReference type="RefSeq" id="WP_139078902.1">
    <property type="nucleotide sequence ID" value="NZ_VDFU01000046.1"/>
</dbReference>
<dbReference type="AlphaFoldDB" id="A0A5C4MNF6"/>
<evidence type="ECO:0000256" key="4">
    <source>
        <dbReference type="SAM" id="MobiDB-lite"/>
    </source>
</evidence>
<proteinExistence type="inferred from homology"/>
<dbReference type="InterPro" id="IPR050557">
    <property type="entry name" value="RTX_toxin/Mannuronan_C5-epim"/>
</dbReference>
<dbReference type="PANTHER" id="PTHR38340">
    <property type="entry name" value="S-LAYER PROTEIN"/>
    <property type="match status" value="1"/>
</dbReference>
<dbReference type="GO" id="GO:0005509">
    <property type="term" value="F:calcium ion binding"/>
    <property type="evidence" value="ECO:0007669"/>
    <property type="project" value="InterPro"/>
</dbReference>
<evidence type="ECO:0000259" key="5">
    <source>
        <dbReference type="Pfam" id="PF00722"/>
    </source>
</evidence>
<feature type="domain" description="GH16" evidence="5">
    <location>
        <begin position="27"/>
        <end position="192"/>
    </location>
</feature>
<dbReference type="InterPro" id="IPR013320">
    <property type="entry name" value="ConA-like_dom_sf"/>
</dbReference>
<dbReference type="Proteomes" id="UP000305887">
    <property type="component" value="Unassembled WGS sequence"/>
</dbReference>
<dbReference type="Gene3D" id="2.60.120.200">
    <property type="match status" value="1"/>
</dbReference>
<dbReference type="Pfam" id="PF00353">
    <property type="entry name" value="HemolysinCabind"/>
    <property type="match status" value="2"/>
</dbReference>